<evidence type="ECO:0000313" key="2">
    <source>
        <dbReference type="Proteomes" id="UP000649617"/>
    </source>
</evidence>
<organism evidence="1 2">
    <name type="scientific">Symbiodinium pilosum</name>
    <name type="common">Dinoflagellate</name>
    <dbReference type="NCBI Taxonomy" id="2952"/>
    <lineage>
        <taxon>Eukaryota</taxon>
        <taxon>Sar</taxon>
        <taxon>Alveolata</taxon>
        <taxon>Dinophyceae</taxon>
        <taxon>Suessiales</taxon>
        <taxon>Symbiodiniaceae</taxon>
        <taxon>Symbiodinium</taxon>
    </lineage>
</organism>
<keyword evidence="2" id="KW-1185">Reference proteome</keyword>
<evidence type="ECO:0000313" key="1">
    <source>
        <dbReference type="EMBL" id="CAE7523037.1"/>
    </source>
</evidence>
<sequence length="135" mass="15480">MEILVIKKVNGFQGAQVMLYEMRRKPKKLIMTVDRHCGGNTTFEDVPEAKIFELDRLDADASRDVEEFDWHVLYSQAEGTLCARMVERDGDELQQALDIFSEMLSDNAIVMVNEGLVQEADRRILLDCRIDSVLL</sequence>
<proteinExistence type="predicted"/>
<feature type="non-terminal residue" evidence="1">
    <location>
        <position position="135"/>
    </location>
</feature>
<dbReference type="AlphaFoldDB" id="A0A812T9J9"/>
<accession>A0A812T9J9</accession>
<comment type="caution">
    <text evidence="1">The sequence shown here is derived from an EMBL/GenBank/DDBJ whole genome shotgun (WGS) entry which is preliminary data.</text>
</comment>
<name>A0A812T9J9_SYMPI</name>
<gene>
    <name evidence="1" type="ORF">SPIL2461_LOCUS13708</name>
</gene>
<dbReference type="EMBL" id="CAJNIZ010030336">
    <property type="protein sequence ID" value="CAE7523037.1"/>
    <property type="molecule type" value="Genomic_DNA"/>
</dbReference>
<protein>
    <submittedName>
        <fullName evidence="1">Uncharacterized protein</fullName>
    </submittedName>
</protein>
<reference evidence="1" key="1">
    <citation type="submission" date="2021-02" db="EMBL/GenBank/DDBJ databases">
        <authorList>
            <person name="Dougan E. K."/>
            <person name="Rhodes N."/>
            <person name="Thang M."/>
            <person name="Chan C."/>
        </authorList>
    </citation>
    <scope>NUCLEOTIDE SEQUENCE</scope>
</reference>
<dbReference type="Proteomes" id="UP000649617">
    <property type="component" value="Unassembled WGS sequence"/>
</dbReference>